<dbReference type="InterPro" id="IPR011990">
    <property type="entry name" value="TPR-like_helical_dom_sf"/>
</dbReference>
<reference evidence="3" key="2">
    <citation type="submission" date="2008-08" db="EMBL/GenBank/DDBJ databases">
        <authorList>
            <consortium name="Diatom Consortium"/>
            <person name="Grigoriev I."/>
            <person name="Grimwood J."/>
            <person name="Kuo A."/>
            <person name="Otillar R.P."/>
            <person name="Salamov A."/>
            <person name="Detter J.C."/>
            <person name="Lindquist E."/>
            <person name="Shapiro H."/>
            <person name="Lucas S."/>
            <person name="Glavina del Rio T."/>
            <person name="Pitluck S."/>
            <person name="Rokhsar D."/>
            <person name="Bowler C."/>
        </authorList>
    </citation>
    <scope>GENOME REANNOTATION</scope>
    <source>
        <strain evidence="3">CCAP 1055/1</strain>
    </source>
</reference>
<keyword evidence="3" id="KW-1185">Reference proteome</keyword>
<evidence type="ECO:0000256" key="1">
    <source>
        <dbReference type="SAM" id="Phobius"/>
    </source>
</evidence>
<dbReference type="EMBL" id="CM000606">
    <property type="protein sequence ID" value="EEC50738.1"/>
    <property type="molecule type" value="Genomic_DNA"/>
</dbReference>
<keyword evidence="1" id="KW-0472">Membrane</keyword>
<sequence length="1804" mass="201446">MVWFPASTCLKPSYPLRRQLLLSFGSSALVTITFVVVLAIVSAYSFGKTIVKRADTVLRDQVIRDLQWSTRYFADHISSYKANVEGTLQIMIEITQDRIARYGEEGWEDDRYVPFFDMDSQRNVYPLKSAPLPFDWEIKSNVNDDDAFEHYQERSPWTANSGLQLSTATASFHMQGTCDPNAGTDEATYAPNCSAAHNQIENGGVVAPNNITKFLYEKSADIGVLLKPLFESQVELFGTSIFFHNGGAGASLYFPGVVLANPPSYISTGCDWMRAINPYTNETYGTELEISQCHKAGENVSIREYNPMERPFCRDIALDPSRVHWIGPFGGTMVPLVTVGKAVLDRINKRFIGCATANVALPGLVENMKRNLLHNESSAFVVRISDGSVLIDTIGSPVQNSIHVTETGVVNSETYNQLKKTLKVFDTPWTGESVHRAFADVVVPYTAGVVTASVIPAPPEKFEENYSPEFLLIHAIDNQIFSVIEELEKSIHDDETHITMVAIGTGVAGMLIVVAILICVSRVLTQPLNWMDAMAWRIVNHADSRATIKLNALRDTEEDIATVYCTPRTEISDLVSEVAKMIQGFSGHGASIAVEAIPREIKNQLTWQSDFRQLYSQEYVDWQPVEEVEAPLAAGKPCTQIGKASKDADADAKDNVDYDIASKGAGRYPLDANEQFSIVPPPPKRYRGTLCVKVDPDCCSKQLSSSVTVLKSSLFWWISSLIVIPLLLTNTAICAVATFRMQQIIPLWVNTVEQATVEIEIEALQSITRAKAALVSSLLFRPLRDLHLLTRTASWVIFDGIKRSNGFTEVDESTEECKSYAIGSCPVHDTQRASCPCDWNDINAMTEETCNRNNDTEPRYLQRRFFLVQAHDADPSTGMRKAALSFPEVDFSAESTLWFDDLSVVPGASKGANASGLETTYDRVRVSSAVAVVEFPLYNYATSLGQPKIDLGTFLSFEADGMMTGFAGCGFEQAFMAHFRSNTENRAASIAPELCPLGKFGYDPRCRPWYADARRNFFGSGDSALITAPYRFANDLDVALTAASPLVNLATGLFLGVVSLDFYPTGVRQALQSLEVPISFIITPEYDAFGGNTVVGLNKTEIWSSTTISDLLFAHDATGSPNRDAFEKGILPQIQNGYSRVTRVRRTNQSGNEEIFILSIEPVHQRVIQAVDPSNFTRGVSASEVLVYSIGIAKLEGEMREPFEMIEDDVTSDLETLARVYIVLVVIASAFFMIFACLVTVNVTTPMLQLLSIVSNINTEHVRDDMPPLHGGSRESRQVYASFAKLYKIVRISNTAFFSGNVEWALHFLNDALQLFRKVNDQKAVGMACNNLGSTYAALSQQEPHTGQKILDMKTCALERALTFLREAIAISQRAFDTASNEELKAEFAQELADRFFNRGILLLVSSQKAELPSILVDQGYDDIRRARDLDHDTQDFWLARKLLLRNSETTFCRHIRRINGLISFDDDVCLRDIWDVRDLIEEADKLLFAAWNERQAPLFQVVNRIGRRQQLEASVIQLEMVRQNFEEAARISMRMFAEDDYILEDSFRIAASALLRFISDKANHSYSTEAMLSTKMDVRLMLRACKNSSAIDHGKSVVFAFEFNERWQETTLLQKLNRNCLRFYNTCCRDSDRIGIVAEPPSQSGRFSLRLGRKEEERDSHHYMLDLATQSIGMTRNPALPMALQMLVDSSCSQTAEYESYVLLFTDGFSWGQGAYDAVRVQVERMNRERNNLVHLVILGFNLPSADCAVECGKLCEVSKQSVFFEVDADNIDAVFQSISSSFCWNPSDTVDLQRILTMEKLR</sequence>
<dbReference type="HOGENOM" id="CLU_237846_0_0_1"/>
<evidence type="ECO:0000313" key="2">
    <source>
        <dbReference type="EMBL" id="EEC50738.1"/>
    </source>
</evidence>
<dbReference type="PaxDb" id="2850-Phatr54088"/>
<feature type="transmembrane region" description="Helical" evidence="1">
    <location>
        <begin position="714"/>
        <end position="739"/>
    </location>
</feature>
<keyword evidence="1" id="KW-1133">Transmembrane helix</keyword>
<gene>
    <name evidence="2" type="ORF">PHATRDRAFT_54088</name>
</gene>
<evidence type="ECO:0000313" key="3">
    <source>
        <dbReference type="Proteomes" id="UP000000759"/>
    </source>
</evidence>
<dbReference type="RefSeq" id="XP_002177924.1">
    <property type="nucleotide sequence ID" value="XM_002177888.1"/>
</dbReference>
<feature type="transmembrane region" description="Helical" evidence="1">
    <location>
        <begin position="498"/>
        <end position="518"/>
    </location>
</feature>
<dbReference type="InParanoid" id="B7FS60"/>
<protein>
    <submittedName>
        <fullName evidence="2">Uncharacterized protein</fullName>
    </submittedName>
</protein>
<keyword evidence="1" id="KW-0812">Transmembrane</keyword>
<name>B7FS60_PHATC</name>
<dbReference type="SUPFAM" id="SSF48452">
    <property type="entry name" value="TPR-like"/>
    <property type="match status" value="1"/>
</dbReference>
<feature type="transmembrane region" description="Helical" evidence="1">
    <location>
        <begin position="1220"/>
        <end position="1241"/>
    </location>
</feature>
<dbReference type="GeneID" id="7197430"/>
<proteinExistence type="predicted"/>
<organism evidence="2 3">
    <name type="scientific">Phaeodactylum tricornutum (strain CCAP 1055/1)</name>
    <dbReference type="NCBI Taxonomy" id="556484"/>
    <lineage>
        <taxon>Eukaryota</taxon>
        <taxon>Sar</taxon>
        <taxon>Stramenopiles</taxon>
        <taxon>Ochrophyta</taxon>
        <taxon>Bacillariophyta</taxon>
        <taxon>Bacillariophyceae</taxon>
        <taxon>Bacillariophycidae</taxon>
        <taxon>Naviculales</taxon>
        <taxon>Phaeodactylaceae</taxon>
        <taxon>Phaeodactylum</taxon>
    </lineage>
</organism>
<dbReference type="KEGG" id="pti:PHATRDRAFT_54088"/>
<dbReference type="eggNOG" id="ENOG502T2VN">
    <property type="taxonomic scope" value="Eukaryota"/>
</dbReference>
<dbReference type="Gene3D" id="1.25.40.10">
    <property type="entry name" value="Tetratricopeptide repeat domain"/>
    <property type="match status" value="1"/>
</dbReference>
<dbReference type="OrthoDB" id="41390at2759"/>
<dbReference type="Proteomes" id="UP000000759">
    <property type="component" value="Chromosome 2"/>
</dbReference>
<dbReference type="Gene3D" id="3.30.450.20">
    <property type="entry name" value="PAS domain"/>
    <property type="match status" value="1"/>
</dbReference>
<reference evidence="2 3" key="1">
    <citation type="journal article" date="2008" name="Nature">
        <title>The Phaeodactylum genome reveals the evolutionary history of diatom genomes.</title>
        <authorList>
            <person name="Bowler C."/>
            <person name="Allen A.E."/>
            <person name="Badger J.H."/>
            <person name="Grimwood J."/>
            <person name="Jabbari K."/>
            <person name="Kuo A."/>
            <person name="Maheswari U."/>
            <person name="Martens C."/>
            <person name="Maumus F."/>
            <person name="Otillar R.P."/>
            <person name="Rayko E."/>
            <person name="Salamov A."/>
            <person name="Vandepoele K."/>
            <person name="Beszteri B."/>
            <person name="Gruber A."/>
            <person name="Heijde M."/>
            <person name="Katinka M."/>
            <person name="Mock T."/>
            <person name="Valentin K."/>
            <person name="Verret F."/>
            <person name="Berges J.A."/>
            <person name="Brownlee C."/>
            <person name="Cadoret J.P."/>
            <person name="Chiovitti A."/>
            <person name="Choi C.J."/>
            <person name="Coesel S."/>
            <person name="De Martino A."/>
            <person name="Detter J.C."/>
            <person name="Durkin C."/>
            <person name="Falciatore A."/>
            <person name="Fournet J."/>
            <person name="Haruta M."/>
            <person name="Huysman M.J."/>
            <person name="Jenkins B.D."/>
            <person name="Jiroutova K."/>
            <person name="Jorgensen R.E."/>
            <person name="Joubert Y."/>
            <person name="Kaplan A."/>
            <person name="Kroger N."/>
            <person name="Kroth P.G."/>
            <person name="La Roche J."/>
            <person name="Lindquist E."/>
            <person name="Lommer M."/>
            <person name="Martin-Jezequel V."/>
            <person name="Lopez P.J."/>
            <person name="Lucas S."/>
            <person name="Mangogna M."/>
            <person name="McGinnis K."/>
            <person name="Medlin L.K."/>
            <person name="Montsant A."/>
            <person name="Oudot-Le Secq M.P."/>
            <person name="Napoli C."/>
            <person name="Obornik M."/>
            <person name="Parker M.S."/>
            <person name="Petit J.L."/>
            <person name="Porcel B.M."/>
            <person name="Poulsen N."/>
            <person name="Robison M."/>
            <person name="Rychlewski L."/>
            <person name="Rynearson T.A."/>
            <person name="Schmutz J."/>
            <person name="Shapiro H."/>
            <person name="Siaut M."/>
            <person name="Stanley M."/>
            <person name="Sussman M.R."/>
            <person name="Taylor A.R."/>
            <person name="Vardi A."/>
            <person name="von Dassow P."/>
            <person name="Vyverman W."/>
            <person name="Willis A."/>
            <person name="Wyrwicz L.S."/>
            <person name="Rokhsar D.S."/>
            <person name="Weissenbach J."/>
            <person name="Armbrust E.V."/>
            <person name="Green B.R."/>
            <person name="Van de Peer Y."/>
            <person name="Grigoriev I.V."/>
        </authorList>
    </citation>
    <scope>NUCLEOTIDE SEQUENCE [LARGE SCALE GENOMIC DNA]</scope>
    <source>
        <strain evidence="2 3">CCAP 1055/1</strain>
    </source>
</reference>
<accession>B7FS60</accession>
<feature type="transmembrane region" description="Helical" evidence="1">
    <location>
        <begin position="20"/>
        <end position="44"/>
    </location>
</feature>